<sequence>MSAHVLVRVRALREAERASNFALCLRTQAVTRQEQIRAPVLAIPRLSRMSVCELATGQLLVSFAQPPALSDIRGSAVEAPSELTCPTGTLSGVCVNQAKPILPQPVGSDPAVSINLPILFFDN</sequence>
<organism evidence="1 2">
    <name type="scientific">Clonostachys chloroleuca</name>
    <dbReference type="NCBI Taxonomy" id="1926264"/>
    <lineage>
        <taxon>Eukaryota</taxon>
        <taxon>Fungi</taxon>
        <taxon>Dikarya</taxon>
        <taxon>Ascomycota</taxon>
        <taxon>Pezizomycotina</taxon>
        <taxon>Sordariomycetes</taxon>
        <taxon>Hypocreomycetidae</taxon>
        <taxon>Hypocreales</taxon>
        <taxon>Bionectriaceae</taxon>
        <taxon>Clonostachys</taxon>
    </lineage>
</organism>
<dbReference type="EMBL" id="CABFNP030001012">
    <property type="protein sequence ID" value="CAI6090020.1"/>
    <property type="molecule type" value="Genomic_DNA"/>
</dbReference>
<evidence type="ECO:0000313" key="1">
    <source>
        <dbReference type="EMBL" id="CAI6090020.1"/>
    </source>
</evidence>
<accession>A0AA35M4J3</accession>
<reference evidence="1" key="1">
    <citation type="submission" date="2023-01" db="EMBL/GenBank/DDBJ databases">
        <authorList>
            <person name="Piombo E."/>
        </authorList>
    </citation>
    <scope>NUCLEOTIDE SEQUENCE</scope>
</reference>
<gene>
    <name evidence="1" type="ORF">CCHLO57077_00001615</name>
</gene>
<proteinExistence type="predicted"/>
<name>A0AA35M4J3_9HYPO</name>
<comment type="caution">
    <text evidence="1">The sequence shown here is derived from an EMBL/GenBank/DDBJ whole genome shotgun (WGS) entry which is preliminary data.</text>
</comment>
<dbReference type="Proteomes" id="UP001160390">
    <property type="component" value="Unassembled WGS sequence"/>
</dbReference>
<protein>
    <submittedName>
        <fullName evidence="1">Uncharacterized protein</fullName>
    </submittedName>
</protein>
<dbReference type="AlphaFoldDB" id="A0AA35M4J3"/>
<keyword evidence="2" id="KW-1185">Reference proteome</keyword>
<evidence type="ECO:0000313" key="2">
    <source>
        <dbReference type="Proteomes" id="UP001160390"/>
    </source>
</evidence>